<evidence type="ECO:0000313" key="3">
    <source>
        <dbReference type="Proteomes" id="UP000198280"/>
    </source>
</evidence>
<proteinExistence type="predicted"/>
<sequence>MLLDLLCRPLDFVSDVIAELVRPLDDPCPHDADGTGECEEPECQ</sequence>
<name>A0A239LJH9_9ACTN</name>
<dbReference type="EMBL" id="FZOF01000020">
    <property type="protein sequence ID" value="SNT30058.1"/>
    <property type="molecule type" value="Genomic_DNA"/>
</dbReference>
<reference evidence="2 3" key="1">
    <citation type="submission" date="2017-06" db="EMBL/GenBank/DDBJ databases">
        <authorList>
            <person name="Kim H.J."/>
            <person name="Triplett B.A."/>
        </authorList>
    </citation>
    <scope>NUCLEOTIDE SEQUENCE [LARGE SCALE GENOMIC DNA]</scope>
    <source>
        <strain evidence="2 3">CGMCC 4.1858</strain>
    </source>
</reference>
<protein>
    <submittedName>
        <fullName evidence="2">Uncharacterized protein</fullName>
    </submittedName>
</protein>
<dbReference type="Proteomes" id="UP000198280">
    <property type="component" value="Unassembled WGS sequence"/>
</dbReference>
<feature type="region of interest" description="Disordered" evidence="1">
    <location>
        <begin position="25"/>
        <end position="44"/>
    </location>
</feature>
<keyword evidence="3" id="KW-1185">Reference proteome</keyword>
<feature type="compositionally biased region" description="Acidic residues" evidence="1">
    <location>
        <begin position="34"/>
        <end position="44"/>
    </location>
</feature>
<dbReference type="AlphaFoldDB" id="A0A239LJH9"/>
<gene>
    <name evidence="2" type="ORF">SAMN05216252_12018</name>
</gene>
<dbReference type="RefSeq" id="WP_265737412.1">
    <property type="nucleotide sequence ID" value="NZ_FZOF01000020.1"/>
</dbReference>
<organism evidence="2 3">
    <name type="scientific">Actinacidiphila glaucinigra</name>
    <dbReference type="NCBI Taxonomy" id="235986"/>
    <lineage>
        <taxon>Bacteria</taxon>
        <taxon>Bacillati</taxon>
        <taxon>Actinomycetota</taxon>
        <taxon>Actinomycetes</taxon>
        <taxon>Kitasatosporales</taxon>
        <taxon>Streptomycetaceae</taxon>
        <taxon>Actinacidiphila</taxon>
    </lineage>
</organism>
<evidence type="ECO:0000256" key="1">
    <source>
        <dbReference type="SAM" id="MobiDB-lite"/>
    </source>
</evidence>
<evidence type="ECO:0000313" key="2">
    <source>
        <dbReference type="EMBL" id="SNT30058.1"/>
    </source>
</evidence>
<accession>A0A239LJH9</accession>